<dbReference type="InterPro" id="IPR004843">
    <property type="entry name" value="Calcineurin-like_PHP"/>
</dbReference>
<dbReference type="SUPFAM" id="SSF55816">
    <property type="entry name" value="5'-nucleotidase (syn. UDP-sugar hydrolase), C-terminal domain"/>
    <property type="match status" value="1"/>
</dbReference>
<dbReference type="Gene3D" id="3.60.21.10">
    <property type="match status" value="1"/>
</dbReference>
<dbReference type="GO" id="GO:0030288">
    <property type="term" value="C:outer membrane-bounded periplasmic space"/>
    <property type="evidence" value="ECO:0007669"/>
    <property type="project" value="TreeGrafter"/>
</dbReference>
<dbReference type="InterPro" id="IPR029052">
    <property type="entry name" value="Metallo-depent_PP-like"/>
</dbReference>
<proteinExistence type="inferred from homology"/>
<dbReference type="InterPro" id="IPR008334">
    <property type="entry name" value="5'-Nucleotdase_C"/>
</dbReference>
<keyword evidence="2" id="KW-0547">Nucleotide-binding</keyword>
<comment type="caution">
    <text evidence="5">The sequence shown here is derived from an EMBL/GenBank/DDBJ whole genome shotgun (WGS) entry which is preliminary data.</text>
</comment>
<dbReference type="OrthoDB" id="1016457at2"/>
<evidence type="ECO:0000313" key="6">
    <source>
        <dbReference type="Proteomes" id="UP000306628"/>
    </source>
</evidence>
<evidence type="ECO:0000256" key="2">
    <source>
        <dbReference type="RuleBase" id="RU362119"/>
    </source>
</evidence>
<name>A0A5S4GGY1_9ACTN</name>
<dbReference type="GO" id="GO:0008768">
    <property type="term" value="F:UDP-sugar diphosphatase activity"/>
    <property type="evidence" value="ECO:0007669"/>
    <property type="project" value="TreeGrafter"/>
</dbReference>
<feature type="domain" description="Calcineurin-like phosphoesterase" evidence="3">
    <location>
        <begin position="37"/>
        <end position="289"/>
    </location>
</feature>
<feature type="chain" id="PRO_5024486700" evidence="2">
    <location>
        <begin position="26"/>
        <end position="582"/>
    </location>
</feature>
<evidence type="ECO:0000313" key="5">
    <source>
        <dbReference type="EMBL" id="TMR32235.1"/>
    </source>
</evidence>
<dbReference type="AlphaFoldDB" id="A0A5S4GGY1"/>
<dbReference type="GO" id="GO:0000166">
    <property type="term" value="F:nucleotide binding"/>
    <property type="evidence" value="ECO:0007669"/>
    <property type="project" value="UniProtKB-KW"/>
</dbReference>
<dbReference type="Pfam" id="PF00149">
    <property type="entry name" value="Metallophos"/>
    <property type="match status" value="1"/>
</dbReference>
<organism evidence="5 6">
    <name type="scientific">Nonomuraea zeae</name>
    <dbReference type="NCBI Taxonomy" id="1642303"/>
    <lineage>
        <taxon>Bacteria</taxon>
        <taxon>Bacillati</taxon>
        <taxon>Actinomycetota</taxon>
        <taxon>Actinomycetes</taxon>
        <taxon>Streptosporangiales</taxon>
        <taxon>Streptosporangiaceae</taxon>
        <taxon>Nonomuraea</taxon>
    </lineage>
</organism>
<comment type="similarity">
    <text evidence="2">Belongs to the 5'-nucleotidase family.</text>
</comment>
<keyword evidence="1 2" id="KW-0732">Signal</keyword>
<keyword evidence="6" id="KW-1185">Reference proteome</keyword>
<dbReference type="Pfam" id="PF02872">
    <property type="entry name" value="5_nucleotid_C"/>
    <property type="match status" value="1"/>
</dbReference>
<dbReference type="InterPro" id="IPR036907">
    <property type="entry name" value="5'-Nucleotdase_C_sf"/>
</dbReference>
<accession>A0A5S4GGY1</accession>
<dbReference type="Gene3D" id="3.90.780.10">
    <property type="entry name" value="5'-Nucleotidase, C-terminal domain"/>
    <property type="match status" value="1"/>
</dbReference>
<keyword evidence="2" id="KW-0378">Hydrolase</keyword>
<dbReference type="Proteomes" id="UP000306628">
    <property type="component" value="Unassembled WGS sequence"/>
</dbReference>
<dbReference type="InterPro" id="IPR006179">
    <property type="entry name" value="5_nucleotidase/apyrase"/>
</dbReference>
<dbReference type="SUPFAM" id="SSF56300">
    <property type="entry name" value="Metallo-dependent phosphatases"/>
    <property type="match status" value="1"/>
</dbReference>
<evidence type="ECO:0000259" key="3">
    <source>
        <dbReference type="Pfam" id="PF00149"/>
    </source>
</evidence>
<evidence type="ECO:0000259" key="4">
    <source>
        <dbReference type="Pfam" id="PF02872"/>
    </source>
</evidence>
<dbReference type="GO" id="GO:0008253">
    <property type="term" value="F:5'-nucleotidase activity"/>
    <property type="evidence" value="ECO:0007669"/>
    <property type="project" value="TreeGrafter"/>
</dbReference>
<dbReference type="PRINTS" id="PR01607">
    <property type="entry name" value="APYRASEFAMLY"/>
</dbReference>
<protein>
    <submittedName>
        <fullName evidence="5">Bifunctional metallophosphatase/5'-nucleotidase</fullName>
    </submittedName>
</protein>
<sequence length="582" mass="63150">MNSFRKWMVVALGVTLASTASPAWAEPKPVDVQLLSLTDFHGYITPQNNAADGTIKDPQGSTLVVGGAPYIASHLDRLREGHENTVTFSTGDNFSGWPTEVSYHADEPTIEFLNKIKLDFTAVGNHELDRSLEFLRDHMGKGECFGEIGVDSCFADSDGRRFHGADFATATANITRKGDTRPVLQPYVIKRFQGVAVGFINLTTPTTVAGSTSYQPSLDNLPLVETAGKYAAILKRRGVKAIVANVHEGGRAGDDYNGCADQKTGPIWDFAKNASPDIDVIVTGHWHWYFTCSVPDPAGNPRPVVEAANHGRLINEINLKIDRRTRDVIRTETTAINHPVTRDVTPDPAMVKMVDYWNAKQKETYAKPYGTITGDLTRTRDATGQSTLGNAVADVEYFDSQQTEGGRADLAMVAVAPAQGSNSLRGDLRFAKGTNPADSDGQVLMGESWAAWGYANPVLTVSVQGSQLERALEQQWQTQADGSVKFAPLAVSKNVRFAYSPNRPAGDRINPADVIINGQPLDLGRTYRLAALAYTLLGADGYTAFAGYTDAVRGSRDYEAMRAYLRQGPLTPPALDRAVPLP</sequence>
<reference evidence="5 6" key="1">
    <citation type="submission" date="2019-05" db="EMBL/GenBank/DDBJ databases">
        <title>Draft genome sequence of Nonomuraea zeae DSM 100528.</title>
        <authorList>
            <person name="Saricaoglu S."/>
            <person name="Isik K."/>
        </authorList>
    </citation>
    <scope>NUCLEOTIDE SEQUENCE [LARGE SCALE GENOMIC DNA]</scope>
    <source>
        <strain evidence="5 6">DSM 100528</strain>
    </source>
</reference>
<feature type="signal peptide" evidence="2">
    <location>
        <begin position="1"/>
        <end position="25"/>
    </location>
</feature>
<dbReference type="PANTHER" id="PTHR11575:SF24">
    <property type="entry name" value="5'-NUCLEOTIDASE"/>
    <property type="match status" value="1"/>
</dbReference>
<dbReference type="RefSeq" id="WP_138691914.1">
    <property type="nucleotide sequence ID" value="NZ_JBHSAZ010000033.1"/>
</dbReference>
<evidence type="ECO:0000256" key="1">
    <source>
        <dbReference type="ARBA" id="ARBA00022729"/>
    </source>
</evidence>
<gene>
    <name evidence="5" type="ORF">ETD85_23405</name>
</gene>
<dbReference type="GO" id="GO:0009166">
    <property type="term" value="P:nucleotide catabolic process"/>
    <property type="evidence" value="ECO:0007669"/>
    <property type="project" value="InterPro"/>
</dbReference>
<dbReference type="PANTHER" id="PTHR11575">
    <property type="entry name" value="5'-NUCLEOTIDASE-RELATED"/>
    <property type="match status" value="1"/>
</dbReference>
<dbReference type="EMBL" id="VCKX01000072">
    <property type="protein sequence ID" value="TMR32235.1"/>
    <property type="molecule type" value="Genomic_DNA"/>
</dbReference>
<feature type="domain" description="5'-Nucleotidase C-terminal" evidence="4">
    <location>
        <begin position="370"/>
        <end position="546"/>
    </location>
</feature>